<sequence>MHSTVHSADDVENMKCDLSHLTASLFENNLQFLRKKIKSGFNPLVQLCNRVAEEWDLDTKPVQLLVPVEILSPNKDIQECDLAIGKVKYKNVTLSRKVPNNTVLIKSGGLSESLKWCSLLLRAT</sequence>
<comment type="caution">
    <text evidence="1">The sequence shown here is derived from an EMBL/GenBank/DDBJ whole genome shotgun (WGS) entry which is preliminary data.</text>
</comment>
<gene>
    <name evidence="1" type="ORF">QAD02_021253</name>
</gene>
<protein>
    <submittedName>
        <fullName evidence="1">Uncharacterized protein</fullName>
    </submittedName>
</protein>
<evidence type="ECO:0000313" key="2">
    <source>
        <dbReference type="Proteomes" id="UP001239111"/>
    </source>
</evidence>
<name>A0ACC2PPY0_9HYME</name>
<proteinExistence type="predicted"/>
<dbReference type="Proteomes" id="UP001239111">
    <property type="component" value="Chromosome 1"/>
</dbReference>
<dbReference type="EMBL" id="CM056741">
    <property type="protein sequence ID" value="KAJ8685460.1"/>
    <property type="molecule type" value="Genomic_DNA"/>
</dbReference>
<accession>A0ACC2PPY0</accession>
<organism evidence="1 2">
    <name type="scientific">Eretmocerus hayati</name>
    <dbReference type="NCBI Taxonomy" id="131215"/>
    <lineage>
        <taxon>Eukaryota</taxon>
        <taxon>Metazoa</taxon>
        <taxon>Ecdysozoa</taxon>
        <taxon>Arthropoda</taxon>
        <taxon>Hexapoda</taxon>
        <taxon>Insecta</taxon>
        <taxon>Pterygota</taxon>
        <taxon>Neoptera</taxon>
        <taxon>Endopterygota</taxon>
        <taxon>Hymenoptera</taxon>
        <taxon>Apocrita</taxon>
        <taxon>Proctotrupomorpha</taxon>
        <taxon>Chalcidoidea</taxon>
        <taxon>Aphelinidae</taxon>
        <taxon>Aphelininae</taxon>
        <taxon>Eretmocerus</taxon>
    </lineage>
</organism>
<keyword evidence="2" id="KW-1185">Reference proteome</keyword>
<evidence type="ECO:0000313" key="1">
    <source>
        <dbReference type="EMBL" id="KAJ8685460.1"/>
    </source>
</evidence>
<reference evidence="1" key="1">
    <citation type="submission" date="2023-04" db="EMBL/GenBank/DDBJ databases">
        <title>A chromosome-level genome assembly of the parasitoid wasp Eretmocerus hayati.</title>
        <authorList>
            <person name="Zhong Y."/>
            <person name="Liu S."/>
            <person name="Liu Y."/>
        </authorList>
    </citation>
    <scope>NUCLEOTIDE SEQUENCE</scope>
    <source>
        <strain evidence="1">ZJU_SS_LIU_2023</strain>
    </source>
</reference>